<dbReference type="EMBL" id="GG686772">
    <property type="protein sequence ID" value="EEQ98328.1"/>
    <property type="molecule type" value="Genomic_DNA"/>
</dbReference>
<dbReference type="RefSeq" id="XP_002765611.1">
    <property type="nucleotide sequence ID" value="XM_002765565.1"/>
</dbReference>
<keyword evidence="2" id="KW-1185">Reference proteome</keyword>
<protein>
    <submittedName>
        <fullName evidence="1">Uncharacterized protein</fullName>
    </submittedName>
</protein>
<evidence type="ECO:0000313" key="2">
    <source>
        <dbReference type="Proteomes" id="UP000007800"/>
    </source>
</evidence>
<dbReference type="GeneID" id="9040796"/>
<gene>
    <name evidence="1" type="ORF">Pmar_PMAR013675</name>
</gene>
<evidence type="ECO:0000313" key="1">
    <source>
        <dbReference type="EMBL" id="EEQ98328.1"/>
    </source>
</evidence>
<organism evidence="2">
    <name type="scientific">Perkinsus marinus (strain ATCC 50983 / TXsc)</name>
    <dbReference type="NCBI Taxonomy" id="423536"/>
    <lineage>
        <taxon>Eukaryota</taxon>
        <taxon>Sar</taxon>
        <taxon>Alveolata</taxon>
        <taxon>Perkinsozoa</taxon>
        <taxon>Perkinsea</taxon>
        <taxon>Perkinsida</taxon>
        <taxon>Perkinsidae</taxon>
        <taxon>Perkinsus</taxon>
    </lineage>
</organism>
<dbReference type="OrthoDB" id="10470056at2759"/>
<dbReference type="AlphaFoldDB" id="C5LXZ8"/>
<sequence length="73" mass="7720">MSSSRLNAWLSLDLVQKEALEEGSQVESLFGQAAERLSSGGGGSSEDFFVTLGALQADSGVTLVGRKVFPDVW</sequence>
<dbReference type="InParanoid" id="C5LXZ8"/>
<dbReference type="Proteomes" id="UP000007800">
    <property type="component" value="Unassembled WGS sequence"/>
</dbReference>
<accession>C5LXZ8</accession>
<proteinExistence type="predicted"/>
<reference evidence="1 2" key="1">
    <citation type="submission" date="2008-07" db="EMBL/GenBank/DDBJ databases">
        <authorList>
            <person name="El-Sayed N."/>
            <person name="Caler E."/>
            <person name="Inman J."/>
            <person name="Amedeo P."/>
            <person name="Hass B."/>
            <person name="Wortman J."/>
        </authorList>
    </citation>
    <scope>NUCLEOTIDE SEQUENCE [LARGE SCALE GENOMIC DNA]</scope>
    <source>
        <strain evidence="2">ATCC 50983 / TXsc</strain>
    </source>
</reference>
<name>C5LXZ8_PERM5</name>